<reference evidence="2" key="1">
    <citation type="journal article" date="2020" name="Fungal Divers.">
        <title>Resolving the Mortierellaceae phylogeny through synthesis of multi-gene phylogenetics and phylogenomics.</title>
        <authorList>
            <person name="Vandepol N."/>
            <person name="Liber J."/>
            <person name="Desiro A."/>
            <person name="Na H."/>
            <person name="Kennedy M."/>
            <person name="Barry K."/>
            <person name="Grigoriev I.V."/>
            <person name="Miller A.N."/>
            <person name="O'Donnell K."/>
            <person name="Stajich J.E."/>
            <person name="Bonito G."/>
        </authorList>
    </citation>
    <scope>NUCLEOTIDE SEQUENCE</scope>
    <source>
        <strain evidence="2">NRRL 28262</strain>
    </source>
</reference>
<evidence type="ECO:0000256" key="1">
    <source>
        <dbReference type="SAM" id="MobiDB-lite"/>
    </source>
</evidence>
<gene>
    <name evidence="2" type="ORF">BGZ95_009446</name>
</gene>
<dbReference type="EMBL" id="JAAAIL010000056">
    <property type="protein sequence ID" value="KAG0280604.1"/>
    <property type="molecule type" value="Genomic_DNA"/>
</dbReference>
<dbReference type="Proteomes" id="UP001194580">
    <property type="component" value="Unassembled WGS sequence"/>
</dbReference>
<feature type="region of interest" description="Disordered" evidence="1">
    <location>
        <begin position="23"/>
        <end position="64"/>
    </location>
</feature>
<evidence type="ECO:0000313" key="3">
    <source>
        <dbReference type="Proteomes" id="UP001194580"/>
    </source>
</evidence>
<evidence type="ECO:0000313" key="2">
    <source>
        <dbReference type="EMBL" id="KAG0280604.1"/>
    </source>
</evidence>
<comment type="caution">
    <text evidence="2">The sequence shown here is derived from an EMBL/GenBank/DDBJ whole genome shotgun (WGS) entry which is preliminary data.</text>
</comment>
<accession>A0AAD4DKL5</accession>
<feature type="non-terminal residue" evidence="2">
    <location>
        <position position="1"/>
    </location>
</feature>
<organism evidence="2 3">
    <name type="scientific">Linnemannia exigua</name>
    <dbReference type="NCBI Taxonomy" id="604196"/>
    <lineage>
        <taxon>Eukaryota</taxon>
        <taxon>Fungi</taxon>
        <taxon>Fungi incertae sedis</taxon>
        <taxon>Mucoromycota</taxon>
        <taxon>Mortierellomycotina</taxon>
        <taxon>Mortierellomycetes</taxon>
        <taxon>Mortierellales</taxon>
        <taxon>Mortierellaceae</taxon>
        <taxon>Linnemannia</taxon>
    </lineage>
</organism>
<keyword evidence="3" id="KW-1185">Reference proteome</keyword>
<proteinExistence type="predicted"/>
<feature type="compositionally biased region" description="Polar residues" evidence="1">
    <location>
        <begin position="26"/>
        <end position="41"/>
    </location>
</feature>
<name>A0AAD4DKL5_9FUNG</name>
<dbReference type="AlphaFoldDB" id="A0AAD4DKL5"/>
<protein>
    <submittedName>
        <fullName evidence="2">Uncharacterized protein</fullName>
    </submittedName>
</protein>
<sequence>SSRYDVESEPVLFLGGMPVVVAPRVPSTTATAPVAGTASSTRRQERDSTASAPNQDNGHEMNDS</sequence>